<dbReference type="OrthoDB" id="6192216at2"/>
<keyword evidence="3" id="KW-1185">Reference proteome</keyword>
<evidence type="ECO:0000256" key="1">
    <source>
        <dbReference type="SAM" id="MobiDB-lite"/>
    </source>
</evidence>
<proteinExistence type="predicted"/>
<dbReference type="AlphaFoldDB" id="A0A318DAU4"/>
<evidence type="ECO:0000313" key="2">
    <source>
        <dbReference type="EMBL" id="PXF64067.1"/>
    </source>
</evidence>
<sequence length="277" mass="30615">MSNDNLTPIDMGFAEFVAKLISEVFDAVVTSQAEQQEKFNELQDLMALPHESFIDHLLQQDSFIQQVDELLAEHFPANNDEQLHAIYSGAPYQPASGNTPESPAVFDRLGIKMTKSDFHGKSKTLSDSGVLKIYRKAAEPYAVQKRNIIIKLIEQGLSNIVVDSGKINAKLTFSTNIANGTSAEEESDTQANKSKSSEETIHKASKAKLHAATISNLALTNKLDPIQPVNRFVGILKPNINKQVRLTVKPASNKSPQDVETKANIFSEVELHFKTIR</sequence>
<name>A0A318DAU4_9GAMM</name>
<feature type="region of interest" description="Disordered" evidence="1">
    <location>
        <begin position="181"/>
        <end position="204"/>
    </location>
</feature>
<dbReference type="EMBL" id="QICH01000001">
    <property type="protein sequence ID" value="PXF64067.1"/>
    <property type="molecule type" value="Genomic_DNA"/>
</dbReference>
<accession>A0A318DAU4</accession>
<comment type="caution">
    <text evidence="2">The sequence shown here is derived from an EMBL/GenBank/DDBJ whole genome shotgun (WGS) entry which is preliminary data.</text>
</comment>
<protein>
    <submittedName>
        <fullName evidence="2">Uncharacterized protein</fullName>
    </submittedName>
</protein>
<dbReference type="Proteomes" id="UP000247689">
    <property type="component" value="Unassembled WGS sequence"/>
</dbReference>
<reference evidence="2 3" key="1">
    <citation type="submission" date="2018-05" db="EMBL/GenBank/DDBJ databases">
        <title>Kangiella spongicola genome sequence.</title>
        <authorList>
            <person name="Maclea K.S."/>
            <person name="Goen A.E."/>
            <person name="Kelley C."/>
            <person name="Underriner A."/>
            <person name="Silverwood T."/>
            <person name="Trachtenberg A.M."/>
        </authorList>
    </citation>
    <scope>NUCLEOTIDE SEQUENCE [LARGE SCALE GENOMIC DNA]</scope>
    <source>
        <strain evidence="2 3">ATCC BAA-2076</strain>
    </source>
</reference>
<evidence type="ECO:0000313" key="3">
    <source>
        <dbReference type="Proteomes" id="UP000247689"/>
    </source>
</evidence>
<dbReference type="RefSeq" id="WP_110199721.1">
    <property type="nucleotide sequence ID" value="NZ_QICH01000001.1"/>
</dbReference>
<gene>
    <name evidence="2" type="ORF">DL796_02695</name>
</gene>
<organism evidence="2 3">
    <name type="scientific">Kangiella spongicola</name>
    <dbReference type="NCBI Taxonomy" id="796379"/>
    <lineage>
        <taxon>Bacteria</taxon>
        <taxon>Pseudomonadati</taxon>
        <taxon>Pseudomonadota</taxon>
        <taxon>Gammaproteobacteria</taxon>
        <taxon>Kangiellales</taxon>
        <taxon>Kangiellaceae</taxon>
        <taxon>Kangiella</taxon>
    </lineage>
</organism>